<name>A0A6I4VZ34_9ACTN</name>
<sequence>MRAAIIGVVSLAVIGAAVTGVLLATAKELRYPTQAKLRGALPSAAAAELKARGVGLTGALSCADLPGWTKKRLRVTCSGVTTTKKPVDVIGSGDQESADHYFTILVGGTPVVQNVPCLGRGCRDGG</sequence>
<gene>
    <name evidence="1" type="ORF">GQ466_00100</name>
</gene>
<dbReference type="OrthoDB" id="3482267at2"/>
<dbReference type="Proteomes" id="UP000431901">
    <property type="component" value="Unassembled WGS sequence"/>
</dbReference>
<organism evidence="1 2">
    <name type="scientific">Actinomadura rayongensis</name>
    <dbReference type="NCBI Taxonomy" id="1429076"/>
    <lineage>
        <taxon>Bacteria</taxon>
        <taxon>Bacillati</taxon>
        <taxon>Actinomycetota</taxon>
        <taxon>Actinomycetes</taxon>
        <taxon>Streptosporangiales</taxon>
        <taxon>Thermomonosporaceae</taxon>
        <taxon>Actinomadura</taxon>
    </lineage>
</organism>
<evidence type="ECO:0008006" key="3">
    <source>
        <dbReference type="Google" id="ProtNLM"/>
    </source>
</evidence>
<keyword evidence="2" id="KW-1185">Reference proteome</keyword>
<evidence type="ECO:0000313" key="1">
    <source>
        <dbReference type="EMBL" id="MXQ62431.1"/>
    </source>
</evidence>
<dbReference type="EMBL" id="WUTW01000001">
    <property type="protein sequence ID" value="MXQ62431.1"/>
    <property type="molecule type" value="Genomic_DNA"/>
</dbReference>
<accession>A0A6I4VZ34</accession>
<evidence type="ECO:0000313" key="2">
    <source>
        <dbReference type="Proteomes" id="UP000431901"/>
    </source>
</evidence>
<comment type="caution">
    <text evidence="1">The sequence shown here is derived from an EMBL/GenBank/DDBJ whole genome shotgun (WGS) entry which is preliminary data.</text>
</comment>
<protein>
    <recommendedName>
        <fullName evidence="3">DUF4333 domain-containing protein</fullName>
    </recommendedName>
</protein>
<dbReference type="RefSeq" id="WP_161100745.1">
    <property type="nucleotide sequence ID" value="NZ_JBHLYI010000009.1"/>
</dbReference>
<dbReference type="AlphaFoldDB" id="A0A6I4VZ34"/>
<reference evidence="1 2" key="1">
    <citation type="submission" date="2019-12" db="EMBL/GenBank/DDBJ databases">
        <title>Nocardia macrotermitis sp. nov. and Nocardia aurantia sp. nov., isolated from the gut of the fungus growing-termite Macrotermes natalensis.</title>
        <authorList>
            <person name="Christine B."/>
            <person name="Rene B."/>
        </authorList>
    </citation>
    <scope>NUCLEOTIDE SEQUENCE [LARGE SCALE GENOMIC DNA]</scope>
    <source>
        <strain evidence="1 2">DSM 102126</strain>
    </source>
</reference>
<proteinExistence type="predicted"/>